<dbReference type="GO" id="GO:0008270">
    <property type="term" value="F:zinc ion binding"/>
    <property type="evidence" value="ECO:0007669"/>
    <property type="project" value="InterPro"/>
</dbReference>
<comment type="similarity">
    <text evidence="1">Belongs to the ros/MucR family.</text>
</comment>
<reference evidence="4 5" key="1">
    <citation type="submission" date="2020-04" db="EMBL/GenBank/DDBJ databases">
        <title>Description of novel Gluconacetobacter.</title>
        <authorList>
            <person name="Sombolestani A."/>
        </authorList>
    </citation>
    <scope>NUCLEOTIDE SEQUENCE [LARGE SCALE GENOMIC DNA]</scope>
    <source>
        <strain evidence="3 4">LMG 1728</strain>
        <strain evidence="2 5">LMG 1731</strain>
    </source>
</reference>
<evidence type="ECO:0000313" key="5">
    <source>
        <dbReference type="Proteomes" id="UP000561077"/>
    </source>
</evidence>
<organism evidence="2 5">
    <name type="scientific">Gluconacetobacter dulcium</name>
    <dbReference type="NCBI Taxonomy" id="2729096"/>
    <lineage>
        <taxon>Bacteria</taxon>
        <taxon>Pseudomonadati</taxon>
        <taxon>Pseudomonadota</taxon>
        <taxon>Alphaproteobacteria</taxon>
        <taxon>Acetobacterales</taxon>
        <taxon>Acetobacteraceae</taxon>
        <taxon>Gluconacetobacter</taxon>
    </lineage>
</organism>
<comment type="caution">
    <text evidence="2">The sequence shown here is derived from an EMBL/GenBank/DDBJ whole genome shotgun (WGS) entry which is preliminary data.</text>
</comment>
<dbReference type="GO" id="GO:0003677">
    <property type="term" value="F:DNA binding"/>
    <property type="evidence" value="ECO:0007669"/>
    <property type="project" value="InterPro"/>
</dbReference>
<evidence type="ECO:0000313" key="3">
    <source>
        <dbReference type="EMBL" id="MBB2193661.1"/>
    </source>
</evidence>
<dbReference type="Proteomes" id="UP000540490">
    <property type="component" value="Unassembled WGS sequence"/>
</dbReference>
<proteinExistence type="inferred from homology"/>
<protein>
    <submittedName>
        <fullName evidence="2">MucR family transcriptional regulator</fullName>
    </submittedName>
</protein>
<dbReference type="Proteomes" id="UP000561077">
    <property type="component" value="Unassembled WGS sequence"/>
</dbReference>
<evidence type="ECO:0000313" key="2">
    <source>
        <dbReference type="EMBL" id="MBB2164572.1"/>
    </source>
</evidence>
<sequence>MHVLTAKIAAAYVSHVSMPPDALPPLLTSLYDTLAGLGAAVEVPPALTPAAAPKKSVFPDYIICLEDGRPFKTLKRHLLSAYNLTPDQYRARWNLPADYPMVAPNYSAHRTRLAKAAGLGRAEAPPAETPPDVVEGVVVTRIPAARRGRRRKA</sequence>
<dbReference type="EMBL" id="JABEQN010000008">
    <property type="protein sequence ID" value="MBB2193661.1"/>
    <property type="molecule type" value="Genomic_DNA"/>
</dbReference>
<dbReference type="AlphaFoldDB" id="A0A7W4IKL2"/>
<dbReference type="Pfam" id="PF05443">
    <property type="entry name" value="ROS_MUCR"/>
    <property type="match status" value="1"/>
</dbReference>
<dbReference type="GO" id="GO:0006355">
    <property type="term" value="P:regulation of DNA-templated transcription"/>
    <property type="evidence" value="ECO:0007669"/>
    <property type="project" value="InterPro"/>
</dbReference>
<dbReference type="Gene3D" id="1.10.10.1550">
    <property type="entry name" value="ROS/MUCR transcriptional regulator protein"/>
    <property type="match status" value="1"/>
</dbReference>
<accession>A0A7W4IKL2</accession>
<keyword evidence="4" id="KW-1185">Reference proteome</keyword>
<name>A0A7W4IKL2_9PROT</name>
<evidence type="ECO:0000313" key="4">
    <source>
        <dbReference type="Proteomes" id="UP000540490"/>
    </source>
</evidence>
<dbReference type="EMBL" id="JABEQO010000008">
    <property type="protein sequence ID" value="MBB2164572.1"/>
    <property type="molecule type" value="Genomic_DNA"/>
</dbReference>
<evidence type="ECO:0000256" key="1">
    <source>
        <dbReference type="ARBA" id="ARBA00007031"/>
    </source>
</evidence>
<gene>
    <name evidence="3" type="ORF">HLH25_08395</name>
    <name evidence="2" type="ORF">HLH26_08460</name>
</gene>
<dbReference type="InterPro" id="IPR008807">
    <property type="entry name" value="ROS_MUCR"/>
</dbReference>
<dbReference type="InterPro" id="IPR041920">
    <property type="entry name" value="ROS/MUCR_sf"/>
</dbReference>